<dbReference type="OrthoDB" id="82565at2157"/>
<comment type="caution">
    <text evidence="1">The sequence shown here is derived from an EMBL/GenBank/DDBJ whole genome shotgun (WGS) entry which is preliminary data.</text>
</comment>
<evidence type="ECO:0000313" key="4">
    <source>
        <dbReference type="Proteomes" id="UP000246004"/>
    </source>
</evidence>
<accession>A0A2A2HDX6</accession>
<organism evidence="1 3">
    <name type="scientific">Methanosphaera cuniculi</name>
    <dbReference type="NCBI Taxonomy" id="1077256"/>
    <lineage>
        <taxon>Archaea</taxon>
        <taxon>Methanobacteriati</taxon>
        <taxon>Methanobacteriota</taxon>
        <taxon>Methanomada group</taxon>
        <taxon>Methanobacteria</taxon>
        <taxon>Methanobacteriales</taxon>
        <taxon>Methanobacteriaceae</taxon>
        <taxon>Methanosphaera</taxon>
    </lineage>
</organism>
<evidence type="ECO:0000313" key="3">
    <source>
        <dbReference type="Proteomes" id="UP000217528"/>
    </source>
</evidence>
<dbReference type="EMBL" id="LWMS01000031">
    <property type="protein sequence ID" value="PWL08036.1"/>
    <property type="molecule type" value="Genomic_DNA"/>
</dbReference>
<reference evidence="1 3" key="2">
    <citation type="journal article" date="2017" name="BMC Genomics">
        <title>Genomic analysis of methanogenic archaea reveals a shift towards energy conservation.</title>
        <authorList>
            <person name="Gilmore S.P."/>
            <person name="Henske J.K."/>
            <person name="Sexton J.A."/>
            <person name="Solomon K.V."/>
            <person name="Seppala S."/>
            <person name="Yoo J.I."/>
            <person name="Huyett L.M."/>
            <person name="Pressman A."/>
            <person name="Cogan J.Z."/>
            <person name="Kivenson V."/>
            <person name="Peng X."/>
            <person name="Tan Y."/>
            <person name="Valentine D.L."/>
            <person name="O'Malley M.A."/>
        </authorList>
    </citation>
    <scope>NUCLEOTIDE SEQUENCE [LARGE SCALE GENOMIC DNA]</scope>
    <source>
        <strain evidence="1 3">1R-7</strain>
    </source>
</reference>
<proteinExistence type="predicted"/>
<sequence>MTRTTTITTVLEEIYNTVETWINTEISNDGILGDVEDFITTLQNERPLTTPSIWMQKHNWQPVKSESINKHSMITVEFPIEFDCIEYSNDLEEGEQRANNLVGRVIDSILKHYTRRSIKELFKFVGFEVKEGYPNGNLKVNGKQEVIPVAGVLVLFKVQFLWNNCLVSIIDEDNTMSESVIDITQESVSIDDSDSSKSISDIESIIFKNNVLEQKE</sequence>
<name>A0A2A2HDX6_9EURY</name>
<dbReference type="RefSeq" id="WP_095608525.1">
    <property type="nucleotide sequence ID" value="NZ_LMVN01000011.1"/>
</dbReference>
<dbReference type="Proteomes" id="UP000246004">
    <property type="component" value="Unassembled WGS sequence"/>
</dbReference>
<evidence type="ECO:0000313" key="1">
    <source>
        <dbReference type="EMBL" id="PAV07639.1"/>
    </source>
</evidence>
<dbReference type="Proteomes" id="UP000217528">
    <property type="component" value="Unassembled WGS sequence"/>
</dbReference>
<dbReference type="AlphaFoldDB" id="A0A2A2HDX6"/>
<reference evidence="2 4" key="1">
    <citation type="submission" date="2016-04" db="EMBL/GenBank/DDBJ databases">
        <title>Genome sequence of Methanosphaera cuniculi DSM 4103.</title>
        <authorList>
            <person name="Poehlein A."/>
            <person name="Seedorf H."/>
            <person name="Daniel R."/>
        </authorList>
    </citation>
    <scope>NUCLEOTIDE SEQUENCE [LARGE SCALE GENOMIC DNA]</scope>
    <source>
        <strain evidence="2 4">DSM 4103</strain>
    </source>
</reference>
<gene>
    <name evidence="1" type="ORF">ASJ82_08155</name>
    <name evidence="2" type="ORF">MSCUN_09670</name>
</gene>
<evidence type="ECO:0000313" key="2">
    <source>
        <dbReference type="EMBL" id="PWL08036.1"/>
    </source>
</evidence>
<protein>
    <submittedName>
        <fullName evidence="1">Uncharacterized protein</fullName>
    </submittedName>
</protein>
<dbReference type="EMBL" id="LMVN01000011">
    <property type="protein sequence ID" value="PAV07639.1"/>
    <property type="molecule type" value="Genomic_DNA"/>
</dbReference>
<keyword evidence="3" id="KW-1185">Reference proteome</keyword>